<dbReference type="EMBL" id="MN739003">
    <property type="protein sequence ID" value="QHT34625.1"/>
    <property type="molecule type" value="Genomic_DNA"/>
</dbReference>
<reference evidence="1" key="1">
    <citation type="journal article" date="2020" name="Nature">
        <title>Giant virus diversity and host interactions through global metagenomics.</title>
        <authorList>
            <person name="Schulz F."/>
            <person name="Roux S."/>
            <person name="Paez-Espino D."/>
            <person name="Jungbluth S."/>
            <person name="Walsh D.A."/>
            <person name="Denef V.J."/>
            <person name="McMahon K.D."/>
            <person name="Konstantinidis K.T."/>
            <person name="Eloe-Fadrosh E.A."/>
            <person name="Kyrpides N.C."/>
            <person name="Woyke T."/>
        </authorList>
    </citation>
    <scope>NUCLEOTIDE SEQUENCE</scope>
    <source>
        <strain evidence="1">GVMAG-M-3300009163-63</strain>
    </source>
</reference>
<dbReference type="AlphaFoldDB" id="A0A6C0F637"/>
<protein>
    <submittedName>
        <fullName evidence="1">Uncharacterized protein</fullName>
    </submittedName>
</protein>
<sequence>MAQAIGFLDNIDDILRYTGPEFTATLNQYTDAIRDDDTTAGAVNFTDLERCYKIQKFIDLFNDEYLPKIKANATIRKMEIGEAVEKGFITPGLAYKADVANIKIGAYFKHFCDHDPLVYNHNGTTRINVIDRATGAIGVGAMPAPQDINAFIAYLTDPNARPPELMDALSYLWNPVDPDQVCYKYRMPSVLFTVNPRTTVLQIVNAPAPNATGPSREVNRFSAGGIVIPNTNVFPGGKDDANLEVIGQLRGSNKVGFGNSTPLSTEKYNSYFTFPNFLLGEMLYMSPDPNGGRPRPPATYVFRPFVDSSSQNDMEFWVKNYETADASFPYDKKRYVLPEGWKMIERADGIIMYLSPTNVLHSDPPPGSYYIKKSDEDILRVIKSSSAYTAMVNAVNAAIIAGGGHDAVQMGNSNVQNKLKLVAYMTNIAHLKTNGITGGNKKKTKRKNIIKHMAKSKKKHNYK</sequence>
<organism evidence="1">
    <name type="scientific">viral metagenome</name>
    <dbReference type="NCBI Taxonomy" id="1070528"/>
    <lineage>
        <taxon>unclassified sequences</taxon>
        <taxon>metagenomes</taxon>
        <taxon>organismal metagenomes</taxon>
    </lineage>
</organism>
<name>A0A6C0F637_9ZZZZ</name>
<accession>A0A6C0F637</accession>
<proteinExistence type="predicted"/>
<evidence type="ECO:0000313" key="1">
    <source>
        <dbReference type="EMBL" id="QHT34625.1"/>
    </source>
</evidence>